<keyword evidence="3" id="KW-1185">Reference proteome</keyword>
<proteinExistence type="predicted"/>
<accession>A0A9R0UC14</accession>
<evidence type="ECO:0000313" key="3">
    <source>
        <dbReference type="Proteomes" id="UP000006138"/>
    </source>
</evidence>
<evidence type="ECO:0000256" key="1">
    <source>
        <dbReference type="SAM" id="MobiDB-lite"/>
    </source>
</evidence>
<evidence type="ECO:0000313" key="2">
    <source>
        <dbReference type="EMBL" id="AEK45434.1"/>
    </source>
</evidence>
<dbReference type="AlphaFoldDB" id="A0A9R0UC14"/>
<organism evidence="2 3">
    <name type="scientific">Amycolatopsis mediterranei (strain S699)</name>
    <name type="common">Nocardia mediterranei</name>
    <dbReference type="NCBI Taxonomy" id="713604"/>
    <lineage>
        <taxon>Bacteria</taxon>
        <taxon>Bacillati</taxon>
        <taxon>Actinomycetota</taxon>
        <taxon>Actinomycetes</taxon>
        <taxon>Pseudonocardiales</taxon>
        <taxon>Pseudonocardiaceae</taxon>
        <taxon>Amycolatopsis</taxon>
    </lineage>
</organism>
<gene>
    <name evidence="2" type="ordered locus">RAM_34805</name>
</gene>
<dbReference type="KEGG" id="amn:RAM_34805"/>
<dbReference type="EMBL" id="CP002896">
    <property type="protein sequence ID" value="AEK45434.1"/>
    <property type="molecule type" value="Genomic_DNA"/>
</dbReference>
<sequence length="98" mass="10638">MALSFVDFHPFVCVKSRLNLLAFGATAEDADGVTRIARGEEVDAMTVHARRYGRWCREHFDAIAAEGVPAPRGGEPAGQALPEPEPEPVQPAAEQPQR</sequence>
<name>A0A9R0UC14_AMYMS</name>
<dbReference type="Proteomes" id="UP000006138">
    <property type="component" value="Chromosome"/>
</dbReference>
<protein>
    <submittedName>
        <fullName evidence="2">Uncharacterized protein</fullName>
    </submittedName>
</protein>
<feature type="region of interest" description="Disordered" evidence="1">
    <location>
        <begin position="66"/>
        <end position="98"/>
    </location>
</feature>
<reference evidence="2 3" key="1">
    <citation type="journal article" date="2011" name="J. Bacteriol.">
        <title>Whole genome sequence of the rifamycin B-producing strain Amycolatopsis mediterranei S699.</title>
        <authorList>
            <person name="Verma M."/>
            <person name="Kaur J."/>
            <person name="Kumar M."/>
            <person name="Kumari K."/>
            <person name="Saxena A."/>
            <person name="Anand S."/>
            <person name="Nigam A."/>
            <person name="Ravi V."/>
            <person name="Raghuvanshi S."/>
            <person name="Khurana P."/>
            <person name="Tyagi A.K."/>
            <person name="Khurana J.P."/>
            <person name="Lal R."/>
        </authorList>
    </citation>
    <scope>NUCLEOTIDE SEQUENCE [LARGE SCALE GENOMIC DNA]</scope>
    <source>
        <strain evidence="2 3">S699</strain>
    </source>
</reference>